<reference evidence="1 2" key="1">
    <citation type="submission" date="2019-06" db="EMBL/GenBank/DDBJ databases">
        <title>Sequencing the genomes of 1000 actinobacteria strains.</title>
        <authorList>
            <person name="Klenk H.-P."/>
        </authorList>
    </citation>
    <scope>NUCLEOTIDE SEQUENCE [LARGE SCALE GENOMIC DNA]</scope>
    <source>
        <strain evidence="1 2">DSM 18082</strain>
    </source>
</reference>
<gene>
    <name evidence="1" type="ORF">FB474_3313</name>
</gene>
<dbReference type="SUPFAM" id="SSF52540">
    <property type="entry name" value="P-loop containing nucleoside triphosphate hydrolases"/>
    <property type="match status" value="1"/>
</dbReference>
<proteinExistence type="predicted"/>
<evidence type="ECO:0008006" key="3">
    <source>
        <dbReference type="Google" id="ProtNLM"/>
    </source>
</evidence>
<accession>A0A542ZNH8</accession>
<dbReference type="Gene3D" id="3.40.50.300">
    <property type="entry name" value="P-loop containing nucleotide triphosphate hydrolases"/>
    <property type="match status" value="1"/>
</dbReference>
<keyword evidence="2" id="KW-1185">Reference proteome</keyword>
<dbReference type="InterPro" id="IPR027417">
    <property type="entry name" value="P-loop_NTPase"/>
</dbReference>
<evidence type="ECO:0000313" key="2">
    <source>
        <dbReference type="Proteomes" id="UP000319514"/>
    </source>
</evidence>
<dbReference type="Proteomes" id="UP000319514">
    <property type="component" value="Unassembled WGS sequence"/>
</dbReference>
<protein>
    <recommendedName>
        <fullName evidence="3">DUF1611 domain-containing protein</fullName>
    </recommendedName>
</protein>
<evidence type="ECO:0000313" key="1">
    <source>
        <dbReference type="EMBL" id="TQL61892.1"/>
    </source>
</evidence>
<organism evidence="1 2">
    <name type="scientific">Oryzihumus leptocrescens</name>
    <dbReference type="NCBI Taxonomy" id="297536"/>
    <lineage>
        <taxon>Bacteria</taxon>
        <taxon>Bacillati</taxon>
        <taxon>Actinomycetota</taxon>
        <taxon>Actinomycetes</taxon>
        <taxon>Micrococcales</taxon>
        <taxon>Intrasporangiaceae</taxon>
        <taxon>Oryzihumus</taxon>
    </lineage>
</organism>
<dbReference type="AlphaFoldDB" id="A0A542ZNH8"/>
<sequence>MRDLSQAKLSFVTRGLGGRDLTLGVARQPTQGDLVFARVELLGQHRALEDRHGRRVRLYAGDLVAGAYGSRYATDFYEGYVPTGPHTHLLTAGGVIGTVASSHVRRAPPTQLEVVGAVADSDGVPMTLADLTRPTSPVASPRPATVVVVGSSMNAGKTTTAAGIIRGWARAGLRVGAGKATGSGSGKDRWVYADAGAHAVVDFLDFGMPSTFGYPTAQLVSTMHRIRDALAADGATHVVIEIADGLLQSQTHELLAALPEFADSVLVAVGDALSAVGAQSVLAAAGVRVSALSGLVSASPLAAREAEAATGLPVATPDDLARGAALDLLRTAQWA</sequence>
<name>A0A542ZNH8_9MICO</name>
<dbReference type="EMBL" id="VFOQ01000001">
    <property type="protein sequence ID" value="TQL61892.1"/>
    <property type="molecule type" value="Genomic_DNA"/>
</dbReference>
<comment type="caution">
    <text evidence="1">The sequence shown here is derived from an EMBL/GenBank/DDBJ whole genome shotgun (WGS) entry which is preliminary data.</text>
</comment>